<protein>
    <recommendedName>
        <fullName evidence="2">DUF7053 domain-containing protein</fullName>
    </recommendedName>
</protein>
<keyword evidence="1" id="KW-0732">Signal</keyword>
<keyword evidence="4" id="KW-1185">Reference proteome</keyword>
<dbReference type="SUPFAM" id="SSF55961">
    <property type="entry name" value="Bet v1-like"/>
    <property type="match status" value="1"/>
</dbReference>
<proteinExistence type="predicted"/>
<name>A0A8H6SKA7_MYCCL</name>
<evidence type="ECO:0000313" key="3">
    <source>
        <dbReference type="EMBL" id="KAF7300563.1"/>
    </source>
</evidence>
<evidence type="ECO:0000256" key="1">
    <source>
        <dbReference type="SAM" id="SignalP"/>
    </source>
</evidence>
<dbReference type="AlphaFoldDB" id="A0A8H6SKA7"/>
<dbReference type="Proteomes" id="UP000613580">
    <property type="component" value="Unassembled WGS sequence"/>
</dbReference>
<dbReference type="EMBL" id="JACAZE010000013">
    <property type="protein sequence ID" value="KAF7300563.1"/>
    <property type="molecule type" value="Genomic_DNA"/>
</dbReference>
<feature type="chain" id="PRO_5034542910" description="DUF7053 domain-containing protein" evidence="1">
    <location>
        <begin position="18"/>
        <end position="176"/>
    </location>
</feature>
<organism evidence="3 4">
    <name type="scientific">Mycena chlorophos</name>
    <name type="common">Agaric fungus</name>
    <name type="synonym">Agaricus chlorophos</name>
    <dbReference type="NCBI Taxonomy" id="658473"/>
    <lineage>
        <taxon>Eukaryota</taxon>
        <taxon>Fungi</taxon>
        <taxon>Dikarya</taxon>
        <taxon>Basidiomycota</taxon>
        <taxon>Agaricomycotina</taxon>
        <taxon>Agaricomycetes</taxon>
        <taxon>Agaricomycetidae</taxon>
        <taxon>Agaricales</taxon>
        <taxon>Marasmiineae</taxon>
        <taxon>Mycenaceae</taxon>
        <taxon>Mycena</taxon>
    </lineage>
</organism>
<dbReference type="InterPro" id="IPR055481">
    <property type="entry name" value="DUF7053"/>
</dbReference>
<sequence length="176" mass="18646">MRFQLAALAALAAYVSAGPVPLTERSIFDKTSVIKSTKHIDAPVDTVIAALQNFRQMILLNPFVTNTTQNPSNPNEFTITDSIPLILGLSFPTTYHSVFTALPNGMEANNSAAAGVNLHNEWIAAANATGGSDVTLTDTLTANVLLSAFVIDELTTSHDQLLDTLASQLDANSTTS</sequence>
<evidence type="ECO:0000313" key="4">
    <source>
        <dbReference type="Proteomes" id="UP000613580"/>
    </source>
</evidence>
<evidence type="ECO:0000259" key="2">
    <source>
        <dbReference type="Pfam" id="PF23155"/>
    </source>
</evidence>
<gene>
    <name evidence="3" type="ORF">HMN09_00941200</name>
</gene>
<comment type="caution">
    <text evidence="3">The sequence shown here is derived from an EMBL/GenBank/DDBJ whole genome shotgun (WGS) entry which is preliminary data.</text>
</comment>
<dbReference type="OrthoDB" id="3246050at2759"/>
<reference evidence="3" key="1">
    <citation type="submission" date="2020-05" db="EMBL/GenBank/DDBJ databases">
        <title>Mycena genomes resolve the evolution of fungal bioluminescence.</title>
        <authorList>
            <person name="Tsai I.J."/>
        </authorList>
    </citation>
    <scope>NUCLEOTIDE SEQUENCE</scope>
    <source>
        <strain evidence="3">110903Hualien_Pintung</strain>
    </source>
</reference>
<dbReference type="Pfam" id="PF23155">
    <property type="entry name" value="DUF7053"/>
    <property type="match status" value="1"/>
</dbReference>
<feature type="domain" description="DUF7053" evidence="2">
    <location>
        <begin position="43"/>
        <end position="169"/>
    </location>
</feature>
<feature type="signal peptide" evidence="1">
    <location>
        <begin position="1"/>
        <end position="17"/>
    </location>
</feature>
<accession>A0A8H6SKA7</accession>